<keyword evidence="3" id="KW-0998">Cell outer membrane</keyword>
<evidence type="ECO:0000313" key="5">
    <source>
        <dbReference type="EMBL" id="OIQ88109.1"/>
    </source>
</evidence>
<evidence type="ECO:0000256" key="1">
    <source>
        <dbReference type="ARBA" id="ARBA00004442"/>
    </source>
</evidence>
<dbReference type="InterPro" id="IPR036737">
    <property type="entry name" value="OmpA-like_sf"/>
</dbReference>
<dbReference type="AlphaFoldDB" id="A0A1J5RJ00"/>
<dbReference type="PROSITE" id="PS51257">
    <property type="entry name" value="PROKAR_LIPOPROTEIN"/>
    <property type="match status" value="1"/>
</dbReference>
<dbReference type="EMBL" id="MLJW01000387">
    <property type="protein sequence ID" value="OIQ88109.1"/>
    <property type="molecule type" value="Genomic_DNA"/>
</dbReference>
<keyword evidence="5" id="KW-0449">Lipoprotein</keyword>
<dbReference type="Pfam" id="PF00691">
    <property type="entry name" value="OmpA"/>
    <property type="match status" value="1"/>
</dbReference>
<organism evidence="5">
    <name type="scientific">mine drainage metagenome</name>
    <dbReference type="NCBI Taxonomy" id="410659"/>
    <lineage>
        <taxon>unclassified sequences</taxon>
        <taxon>metagenomes</taxon>
        <taxon>ecological metagenomes</taxon>
    </lineage>
</organism>
<reference evidence="5" key="1">
    <citation type="submission" date="2016-10" db="EMBL/GenBank/DDBJ databases">
        <title>Sequence of Gallionella enrichment culture.</title>
        <authorList>
            <person name="Poehlein A."/>
            <person name="Muehling M."/>
            <person name="Daniel R."/>
        </authorList>
    </citation>
    <scope>NUCLEOTIDE SEQUENCE</scope>
</reference>
<dbReference type="PANTHER" id="PTHR30329:SF21">
    <property type="entry name" value="LIPOPROTEIN YIAD-RELATED"/>
    <property type="match status" value="1"/>
</dbReference>
<proteinExistence type="predicted"/>
<feature type="domain" description="OmpA-like" evidence="4">
    <location>
        <begin position="181"/>
        <end position="295"/>
    </location>
</feature>
<dbReference type="PRINTS" id="PR01021">
    <property type="entry name" value="OMPADOMAIN"/>
</dbReference>
<dbReference type="PROSITE" id="PS51123">
    <property type="entry name" value="OMPA_2"/>
    <property type="match status" value="1"/>
</dbReference>
<name>A0A1J5RJ00_9ZZZZ</name>
<dbReference type="InterPro" id="IPR006664">
    <property type="entry name" value="OMP_bac"/>
</dbReference>
<dbReference type="InterPro" id="IPR006665">
    <property type="entry name" value="OmpA-like"/>
</dbReference>
<dbReference type="InterPro" id="IPR050330">
    <property type="entry name" value="Bact_OuterMem_StrucFunc"/>
</dbReference>
<keyword evidence="2" id="KW-0472">Membrane</keyword>
<dbReference type="GO" id="GO:0009279">
    <property type="term" value="C:cell outer membrane"/>
    <property type="evidence" value="ECO:0007669"/>
    <property type="project" value="UniProtKB-SubCell"/>
</dbReference>
<evidence type="ECO:0000259" key="4">
    <source>
        <dbReference type="PROSITE" id="PS51123"/>
    </source>
</evidence>
<gene>
    <name evidence="5" type="primary">yiaD_10</name>
    <name evidence="5" type="ORF">GALL_300010</name>
</gene>
<accession>A0A1J5RJ00</accession>
<sequence length="295" mass="31665">MKRFSKIIAALTLPVAMSGCASFPGTTHYLDDLQATQPAGPAFTRALSREYLAFAESQKNQYSWFNSWHFAKKGLDAAHGVAVPPENPADWDVSGQPAADLAAARTRLLQVLDGAAPQRLPSLTATAQVKYDCWVEEQDRGWKTADITACRQNFLAAMSALETPVKAEAPAAAPPPRAAHAAPKAGDDRFQLFFDLNQWRLSADALRGVKAAARAAKAAGYPKLAIIGYTDASGSADLDLKLSLKRAEAVRQALIKNGVPADRLSAEGRGKTDLLVSTKDGAPEAQNRRVVIRFP</sequence>
<evidence type="ECO:0000256" key="2">
    <source>
        <dbReference type="ARBA" id="ARBA00023136"/>
    </source>
</evidence>
<protein>
    <submittedName>
        <fullName evidence="5">Putative lipoprotein YiaD</fullName>
    </submittedName>
</protein>
<dbReference type="Gene3D" id="3.30.1330.60">
    <property type="entry name" value="OmpA-like domain"/>
    <property type="match status" value="1"/>
</dbReference>
<dbReference type="SUPFAM" id="SSF103088">
    <property type="entry name" value="OmpA-like"/>
    <property type="match status" value="1"/>
</dbReference>
<dbReference type="CDD" id="cd07185">
    <property type="entry name" value="OmpA_C-like"/>
    <property type="match status" value="1"/>
</dbReference>
<comment type="caution">
    <text evidence="5">The sequence shown here is derived from an EMBL/GenBank/DDBJ whole genome shotgun (WGS) entry which is preliminary data.</text>
</comment>
<comment type="subcellular location">
    <subcellularLocation>
        <location evidence="1">Cell outer membrane</location>
    </subcellularLocation>
</comment>
<evidence type="ECO:0000256" key="3">
    <source>
        <dbReference type="ARBA" id="ARBA00023237"/>
    </source>
</evidence>
<dbReference type="PANTHER" id="PTHR30329">
    <property type="entry name" value="STATOR ELEMENT OF FLAGELLAR MOTOR COMPLEX"/>
    <property type="match status" value="1"/>
</dbReference>